<protein>
    <recommendedName>
        <fullName evidence="1">SURF1-like protein</fullName>
    </recommendedName>
</protein>
<accession>A0A1G9YWE7</accession>
<dbReference type="Pfam" id="PF02104">
    <property type="entry name" value="SURF1"/>
    <property type="match status" value="1"/>
</dbReference>
<comment type="similarity">
    <text evidence="1">Belongs to the SURF1 family.</text>
</comment>
<dbReference type="InterPro" id="IPR002994">
    <property type="entry name" value="Surf1/Shy1"/>
</dbReference>
<dbReference type="STRING" id="416873.SAMN04487951_102363"/>
<keyword evidence="3" id="KW-1185">Reference proteome</keyword>
<organism evidence="2 3">
    <name type="scientific">Vreelandella arcis</name>
    <dbReference type="NCBI Taxonomy" id="416873"/>
    <lineage>
        <taxon>Bacteria</taxon>
        <taxon>Pseudomonadati</taxon>
        <taxon>Pseudomonadota</taxon>
        <taxon>Gammaproteobacteria</taxon>
        <taxon>Oceanospirillales</taxon>
        <taxon>Halomonadaceae</taxon>
        <taxon>Vreelandella</taxon>
    </lineage>
</organism>
<proteinExistence type="inferred from homology"/>
<dbReference type="PROSITE" id="PS50895">
    <property type="entry name" value="SURF1"/>
    <property type="match status" value="1"/>
</dbReference>
<evidence type="ECO:0000313" key="3">
    <source>
        <dbReference type="Proteomes" id="UP000199677"/>
    </source>
</evidence>
<dbReference type="AlphaFoldDB" id="A0A1G9YWE7"/>
<dbReference type="CDD" id="cd06662">
    <property type="entry name" value="SURF1"/>
    <property type="match status" value="1"/>
</dbReference>
<comment type="subcellular location">
    <subcellularLocation>
        <location evidence="1">Cell membrane</location>
        <topology evidence="1">Multi-pass membrane protein</topology>
    </subcellularLocation>
</comment>
<keyword evidence="1" id="KW-1133">Transmembrane helix</keyword>
<name>A0A1G9YWE7_9GAMM</name>
<dbReference type="Proteomes" id="UP000199677">
    <property type="component" value="Unassembled WGS sequence"/>
</dbReference>
<gene>
    <name evidence="2" type="ORF">SAMN04487951_102363</name>
</gene>
<reference evidence="3" key="1">
    <citation type="submission" date="2016-10" db="EMBL/GenBank/DDBJ databases">
        <authorList>
            <person name="Varghese N."/>
            <person name="Submissions S."/>
        </authorList>
    </citation>
    <scope>NUCLEOTIDE SEQUENCE [LARGE SCALE GENOMIC DNA]</scope>
    <source>
        <strain evidence="3">CGMCC 1.6494</strain>
    </source>
</reference>
<evidence type="ECO:0000256" key="1">
    <source>
        <dbReference type="RuleBase" id="RU363076"/>
    </source>
</evidence>
<dbReference type="GO" id="GO:0005886">
    <property type="term" value="C:plasma membrane"/>
    <property type="evidence" value="ECO:0007669"/>
    <property type="project" value="UniProtKB-SubCell"/>
</dbReference>
<sequence length="216" mass="23936">MLGSFLGAWQWDRADSKQAAAMARANAPALVNPKTLPAQGAELTLNGEYIAESTFFLDNRIVEGRLGVAVLTPLKDQFGHLWLIQRGFVETGTSREPPEVSTPTHPVSLTGEWQEANDDGLLFGPNLEGVRLQRMSLAPWQGVIPAFRYQGWVHADTGDGVFLPWWEANVMPASRHLGYAFQWWGLSLAALITMWLGGRYLYQGRTHNNKGMNNGS</sequence>
<keyword evidence="1" id="KW-1003">Cell membrane</keyword>
<feature type="transmembrane region" description="Helical" evidence="1">
    <location>
        <begin position="181"/>
        <end position="202"/>
    </location>
</feature>
<keyword evidence="1" id="KW-0472">Membrane</keyword>
<dbReference type="EMBL" id="FNII01000002">
    <property type="protein sequence ID" value="SDN13490.1"/>
    <property type="molecule type" value="Genomic_DNA"/>
</dbReference>
<comment type="caution">
    <text evidence="1">Lacks conserved residue(s) required for the propagation of feature annotation.</text>
</comment>
<keyword evidence="1" id="KW-0812">Transmembrane</keyword>
<evidence type="ECO:0000313" key="2">
    <source>
        <dbReference type="EMBL" id="SDN13490.1"/>
    </source>
</evidence>